<proteinExistence type="predicted"/>
<dbReference type="RefSeq" id="WP_284244751.1">
    <property type="nucleotide sequence ID" value="NZ_BSST01000001.1"/>
</dbReference>
<protein>
    <submittedName>
        <fullName evidence="2">Uncharacterized protein</fullName>
    </submittedName>
</protein>
<sequence length="172" mass="20185">MHINSDRLKESLTELELRHIEQCTQCATERTKLMALTVSAKHIEIMQPPAAVWQDISRNVKAKKYSMFRRFLYSSAASVFFAAVTWLMWSNYNLQQQIEDVLLVNMMLEDKVNFEQRITFRQAALVEQLRNLDGELYQATTTKEKLDILQKRKELIQQHLLSTGEDENEFSI</sequence>
<comment type="caution">
    <text evidence="2">The sequence shown here is derived from an EMBL/GenBank/DDBJ whole genome shotgun (WGS) entry which is preliminary data.</text>
</comment>
<name>A0ABQ6GSF6_9GAMM</name>
<reference evidence="2 3" key="1">
    <citation type="submission" date="2023-03" db="EMBL/GenBank/DDBJ databases">
        <title>Draft genome sequence of Thalassotalea insulae KCTC 62186T.</title>
        <authorList>
            <person name="Sawabe T."/>
        </authorList>
    </citation>
    <scope>NUCLEOTIDE SEQUENCE [LARGE SCALE GENOMIC DNA]</scope>
    <source>
        <strain evidence="2 3">KCTC 62186</strain>
    </source>
</reference>
<evidence type="ECO:0000313" key="2">
    <source>
        <dbReference type="EMBL" id="GLX78873.1"/>
    </source>
</evidence>
<dbReference type="EMBL" id="BSST01000001">
    <property type="protein sequence ID" value="GLX78873.1"/>
    <property type="molecule type" value="Genomic_DNA"/>
</dbReference>
<keyword evidence="3" id="KW-1185">Reference proteome</keyword>
<dbReference type="Proteomes" id="UP001157186">
    <property type="component" value="Unassembled WGS sequence"/>
</dbReference>
<gene>
    <name evidence="2" type="ORF">tinsulaeT_22130</name>
</gene>
<keyword evidence="1" id="KW-1133">Transmembrane helix</keyword>
<accession>A0ABQ6GSF6</accession>
<keyword evidence="1" id="KW-0472">Membrane</keyword>
<organism evidence="2 3">
    <name type="scientific">Thalassotalea insulae</name>
    <dbReference type="NCBI Taxonomy" id="2056778"/>
    <lineage>
        <taxon>Bacteria</taxon>
        <taxon>Pseudomonadati</taxon>
        <taxon>Pseudomonadota</taxon>
        <taxon>Gammaproteobacteria</taxon>
        <taxon>Alteromonadales</taxon>
        <taxon>Colwelliaceae</taxon>
        <taxon>Thalassotalea</taxon>
    </lineage>
</organism>
<evidence type="ECO:0000256" key="1">
    <source>
        <dbReference type="SAM" id="Phobius"/>
    </source>
</evidence>
<evidence type="ECO:0000313" key="3">
    <source>
        <dbReference type="Proteomes" id="UP001157186"/>
    </source>
</evidence>
<keyword evidence="1" id="KW-0812">Transmembrane</keyword>
<feature type="transmembrane region" description="Helical" evidence="1">
    <location>
        <begin position="71"/>
        <end position="89"/>
    </location>
</feature>